<dbReference type="RefSeq" id="WP_344939308.1">
    <property type="nucleotide sequence ID" value="NZ_BAAAZG010000001.1"/>
</dbReference>
<comment type="similarity">
    <text evidence="1">Belongs to the four-carbon acid sugar kinase family.</text>
</comment>
<accession>A0ABP7UWE7</accession>
<evidence type="ECO:0000256" key="3">
    <source>
        <dbReference type="ARBA" id="ARBA00022741"/>
    </source>
</evidence>
<sequence length="409" mass="41891">MAEVLVVADDLTGSNATGALFARQGMRAVTVSDVCHGRRHGAAADVVVVNTASRHHPAGRARAMVAEVARALGGDVRLLVKRVDTTLRGNVGAELTGMLEVLRARAPHARALCVPAFPSAGRTTVGGVHLVDGVPLTETDAARDPLSPIAASRVATLLRAQTALGVGEIALDIVQAGQEALVRAMRADRSDVLVCDAVTPGHVSALARAAAATGETWLSVDSGPFGAALAAELGIGGTPRPILVVAGSVTARTTEQLREAEQILGARLCEVTALDEDALTVQVMRLLDDGATVAGLRMVPAEFDPALAERIPRVLAAVARNVVDSGRVGGVYATGGDVSVAVVDALGAEGLAVDAEVQPLAVAGRLVGGPCAGFPFAAKGGLIGDRQAAVDCVEHLRMITVHDEREVQR</sequence>
<evidence type="ECO:0000256" key="1">
    <source>
        <dbReference type="ARBA" id="ARBA00005715"/>
    </source>
</evidence>
<gene>
    <name evidence="9" type="ORF">GCM10022214_01610</name>
</gene>
<dbReference type="EMBL" id="BAAAZG010000001">
    <property type="protein sequence ID" value="GAA4054448.1"/>
    <property type="molecule type" value="Genomic_DNA"/>
</dbReference>
<dbReference type="GO" id="GO:0016301">
    <property type="term" value="F:kinase activity"/>
    <property type="evidence" value="ECO:0007669"/>
    <property type="project" value="UniProtKB-KW"/>
</dbReference>
<evidence type="ECO:0000256" key="2">
    <source>
        <dbReference type="ARBA" id="ARBA00022679"/>
    </source>
</evidence>
<evidence type="ECO:0000256" key="5">
    <source>
        <dbReference type="ARBA" id="ARBA00022840"/>
    </source>
</evidence>
<organism evidence="9 10">
    <name type="scientific">Actinomadura miaoliensis</name>
    <dbReference type="NCBI Taxonomy" id="430685"/>
    <lineage>
        <taxon>Bacteria</taxon>
        <taxon>Bacillati</taxon>
        <taxon>Actinomycetota</taxon>
        <taxon>Actinomycetes</taxon>
        <taxon>Streptosporangiales</taxon>
        <taxon>Thermomonosporaceae</taxon>
        <taxon>Actinomadura</taxon>
    </lineage>
</organism>
<evidence type="ECO:0000313" key="10">
    <source>
        <dbReference type="Proteomes" id="UP001500683"/>
    </source>
</evidence>
<evidence type="ECO:0000259" key="8">
    <source>
        <dbReference type="Pfam" id="PF17042"/>
    </source>
</evidence>
<dbReference type="Pfam" id="PF17042">
    <property type="entry name" value="NBD_C"/>
    <property type="match status" value="1"/>
</dbReference>
<evidence type="ECO:0000256" key="4">
    <source>
        <dbReference type="ARBA" id="ARBA00022777"/>
    </source>
</evidence>
<keyword evidence="4 9" id="KW-0418">Kinase</keyword>
<keyword evidence="10" id="KW-1185">Reference proteome</keyword>
<dbReference type="Gene3D" id="3.40.980.20">
    <property type="entry name" value="Four-carbon acid sugar kinase, nucleotide binding domain"/>
    <property type="match status" value="1"/>
</dbReference>
<dbReference type="InterPro" id="IPR042213">
    <property type="entry name" value="NBD_C_sf"/>
</dbReference>
<evidence type="ECO:0000313" key="9">
    <source>
        <dbReference type="EMBL" id="GAA4054448.1"/>
    </source>
</evidence>
<dbReference type="Gene3D" id="3.40.50.10840">
    <property type="entry name" value="Putative sugar-binding, N-terminal domain"/>
    <property type="match status" value="1"/>
</dbReference>
<protein>
    <submittedName>
        <fullName evidence="9">Four-carbon acid sugar kinase family protein</fullName>
    </submittedName>
</protein>
<keyword evidence="6" id="KW-0119">Carbohydrate metabolism</keyword>
<keyword evidence="2" id="KW-0808">Transferase</keyword>
<feature type="domain" description="Four-carbon acid sugar kinase nucleotide binding" evidence="8">
    <location>
        <begin position="243"/>
        <end position="388"/>
    </location>
</feature>
<dbReference type="InterPro" id="IPR037051">
    <property type="entry name" value="4-carb_acid_sugar_kinase_N_sf"/>
</dbReference>
<comment type="caution">
    <text evidence="9">The sequence shown here is derived from an EMBL/GenBank/DDBJ whole genome shotgun (WGS) entry which is preliminary data.</text>
</comment>
<keyword evidence="5" id="KW-0067">ATP-binding</keyword>
<dbReference type="SUPFAM" id="SSF142764">
    <property type="entry name" value="YgbK-like"/>
    <property type="match status" value="1"/>
</dbReference>
<evidence type="ECO:0000259" key="7">
    <source>
        <dbReference type="Pfam" id="PF07005"/>
    </source>
</evidence>
<keyword evidence="3" id="KW-0547">Nucleotide-binding</keyword>
<name>A0ABP7UWE7_9ACTN</name>
<proteinExistence type="inferred from homology"/>
<feature type="domain" description="Four-carbon acid sugar kinase N-terminal" evidence="7">
    <location>
        <begin position="5"/>
        <end position="229"/>
    </location>
</feature>
<dbReference type="InterPro" id="IPR031475">
    <property type="entry name" value="NBD_C"/>
</dbReference>
<dbReference type="Proteomes" id="UP001500683">
    <property type="component" value="Unassembled WGS sequence"/>
</dbReference>
<dbReference type="InterPro" id="IPR010737">
    <property type="entry name" value="4-carb_acid_sugar_kinase_N"/>
</dbReference>
<dbReference type="Pfam" id="PF07005">
    <property type="entry name" value="SBD_N"/>
    <property type="match status" value="1"/>
</dbReference>
<evidence type="ECO:0000256" key="6">
    <source>
        <dbReference type="ARBA" id="ARBA00023277"/>
    </source>
</evidence>
<reference evidence="10" key="1">
    <citation type="journal article" date="2019" name="Int. J. Syst. Evol. Microbiol.">
        <title>The Global Catalogue of Microorganisms (GCM) 10K type strain sequencing project: providing services to taxonomists for standard genome sequencing and annotation.</title>
        <authorList>
            <consortium name="The Broad Institute Genomics Platform"/>
            <consortium name="The Broad Institute Genome Sequencing Center for Infectious Disease"/>
            <person name="Wu L."/>
            <person name="Ma J."/>
        </authorList>
    </citation>
    <scope>NUCLEOTIDE SEQUENCE [LARGE SCALE GENOMIC DNA]</scope>
    <source>
        <strain evidence="10">JCM 16702</strain>
    </source>
</reference>